<evidence type="ECO:0000313" key="2">
    <source>
        <dbReference type="Proteomes" id="UP000248168"/>
    </source>
</evidence>
<dbReference type="Proteomes" id="UP000248168">
    <property type="component" value="Unassembled WGS sequence"/>
</dbReference>
<keyword evidence="2" id="KW-1185">Reference proteome</keyword>
<dbReference type="AlphaFoldDB" id="A0A330L292"/>
<evidence type="ECO:0008006" key="3">
    <source>
        <dbReference type="Google" id="ProtNLM"/>
    </source>
</evidence>
<accession>A0A330L292</accession>
<gene>
    <name evidence="1" type="ORF">NITLEN_10048</name>
</gene>
<evidence type="ECO:0000313" key="1">
    <source>
        <dbReference type="EMBL" id="SPP62962.1"/>
    </source>
</evidence>
<dbReference type="Gene3D" id="2.30.30.830">
    <property type="match status" value="1"/>
</dbReference>
<dbReference type="InterPro" id="IPR036034">
    <property type="entry name" value="PDZ_sf"/>
</dbReference>
<reference evidence="2" key="1">
    <citation type="submission" date="2018-04" db="EMBL/GenBank/DDBJ databases">
        <authorList>
            <person name="Lucker S."/>
            <person name="Sakoula D."/>
        </authorList>
    </citation>
    <scope>NUCLEOTIDE SEQUENCE [LARGE SCALE GENOMIC DNA]</scope>
</reference>
<dbReference type="Gene3D" id="2.30.42.10">
    <property type="match status" value="1"/>
</dbReference>
<dbReference type="InParanoid" id="A0A330L292"/>
<proteinExistence type="predicted"/>
<sequence>MFKMSLPQMDRHQLAAWLLPALFLGAGALVLAHGVNAVVADSLSLPVIQAEAQGLGVSREPDVPAAQVNSQQLVHDILSSGLFVLPPPPAAVTAQGVTAVSVGPPLDAGRKVALLGIVMGASGAQAILEELPGRKQVLYKVAQRIPDVGELAAIEKDRVLFREGAQEEWLDLAIVKQRAEMKPFPRPFQPAMEGSPSIPAPAAPPGRRIVDRAQFVQLAASPQAYLNEARFQPHFSGNGQLDGFRVDGLRQVGALESAGLKNEDVLAGINGVELRDPGRLWEIFKQLQHERTVRLNVVRQSQPMTLAVEIR</sequence>
<dbReference type="FunCoup" id="A0A330L292">
    <property type="interactions" value="21"/>
</dbReference>
<organism evidence="1 2">
    <name type="scientific">Nitrospira lenta</name>
    <dbReference type="NCBI Taxonomy" id="1436998"/>
    <lineage>
        <taxon>Bacteria</taxon>
        <taxon>Pseudomonadati</taxon>
        <taxon>Nitrospirota</taxon>
        <taxon>Nitrospiria</taxon>
        <taxon>Nitrospirales</taxon>
        <taxon>Nitrospiraceae</taxon>
        <taxon>Nitrospira</taxon>
    </lineage>
</organism>
<dbReference type="EMBL" id="OUNR01000001">
    <property type="protein sequence ID" value="SPP62962.1"/>
    <property type="molecule type" value="Genomic_DNA"/>
</dbReference>
<dbReference type="SUPFAM" id="SSF50156">
    <property type="entry name" value="PDZ domain-like"/>
    <property type="match status" value="1"/>
</dbReference>
<protein>
    <recommendedName>
        <fullName evidence="3">General secretion pathway protein C</fullName>
    </recommendedName>
</protein>
<name>A0A330L292_9BACT</name>